<proteinExistence type="predicted"/>
<name>A0A803QAF9_CANSA</name>
<dbReference type="Proteomes" id="UP000596661">
    <property type="component" value="Chromosome 8"/>
</dbReference>
<keyword evidence="3" id="KW-1185">Reference proteome</keyword>
<reference evidence="2" key="1">
    <citation type="submission" date="2018-11" db="EMBL/GenBank/DDBJ databases">
        <authorList>
            <person name="Grassa J C."/>
        </authorList>
    </citation>
    <scope>NUCLEOTIDE SEQUENCE [LARGE SCALE GENOMIC DNA]</scope>
</reference>
<dbReference type="Pfam" id="PF13966">
    <property type="entry name" value="zf-RVT"/>
    <property type="match status" value="1"/>
</dbReference>
<evidence type="ECO:0000313" key="2">
    <source>
        <dbReference type="EnsemblPlants" id="cds.evm.model.08.1993"/>
    </source>
</evidence>
<dbReference type="AlphaFoldDB" id="A0A803QAF9"/>
<accession>A0A803QAF9</accession>
<evidence type="ECO:0000259" key="1">
    <source>
        <dbReference type="Pfam" id="PF13966"/>
    </source>
</evidence>
<feature type="domain" description="Reverse transcriptase zinc-binding" evidence="1">
    <location>
        <begin position="104"/>
        <end position="191"/>
    </location>
</feature>
<organism evidence="2 3">
    <name type="scientific">Cannabis sativa</name>
    <name type="common">Hemp</name>
    <name type="synonym">Marijuana</name>
    <dbReference type="NCBI Taxonomy" id="3483"/>
    <lineage>
        <taxon>Eukaryota</taxon>
        <taxon>Viridiplantae</taxon>
        <taxon>Streptophyta</taxon>
        <taxon>Embryophyta</taxon>
        <taxon>Tracheophyta</taxon>
        <taxon>Spermatophyta</taxon>
        <taxon>Magnoliopsida</taxon>
        <taxon>eudicotyledons</taxon>
        <taxon>Gunneridae</taxon>
        <taxon>Pentapetalae</taxon>
        <taxon>rosids</taxon>
        <taxon>fabids</taxon>
        <taxon>Rosales</taxon>
        <taxon>Cannabaceae</taxon>
        <taxon>Cannabis</taxon>
    </lineage>
</organism>
<reference evidence="2" key="2">
    <citation type="submission" date="2021-03" db="UniProtKB">
        <authorList>
            <consortium name="EnsemblPlants"/>
        </authorList>
    </citation>
    <scope>IDENTIFICATION</scope>
</reference>
<dbReference type="Gramene" id="evm.model.08.1993">
    <property type="protein sequence ID" value="cds.evm.model.08.1993"/>
    <property type="gene ID" value="evm.TU.08.1993"/>
</dbReference>
<protein>
    <recommendedName>
        <fullName evidence="1">Reverse transcriptase zinc-binding domain-containing protein</fullName>
    </recommendedName>
</protein>
<dbReference type="EMBL" id="UZAU01000717">
    <property type="status" value="NOT_ANNOTATED_CDS"/>
    <property type="molecule type" value="Genomic_DNA"/>
</dbReference>
<evidence type="ECO:0000313" key="3">
    <source>
        <dbReference type="Proteomes" id="UP000596661"/>
    </source>
</evidence>
<sequence>MWKAILRERSLLMKGLCRRIGDGRSTSIWFDPWVPGGRLQPIPRIDAIGGISMVSNFIRNNGWDHTLVRRWFNEDDSRRILNISLPNNQSKDSWLWLPESNGDFSIKSAYRLSLNIDINRPEYAKWRTLWGARIHNRLKMIWWKILSNSLLTRARLGMVLNMDTVLCPLCNMDDEHSLHLLWSCEFARALWFGCLWQVRTDILTATSWDDWLMWFSDEDKRPNQMHLHLFLGGAAAVFEEIWRTRNKCKMASAIASYAGLPPPGWIMCNTDITLGNSDSAGAAIFRDDKGGTLKIHTF</sequence>
<dbReference type="InterPro" id="IPR026960">
    <property type="entry name" value="RVT-Znf"/>
</dbReference>
<dbReference type="OMA" id="FILDEIW"/>
<dbReference type="EnsemblPlants" id="evm.model.08.1993">
    <property type="protein sequence ID" value="cds.evm.model.08.1993"/>
    <property type="gene ID" value="evm.TU.08.1993"/>
</dbReference>